<dbReference type="RefSeq" id="XP_007785869.1">
    <property type="nucleotide sequence ID" value="XM_007787679.1"/>
</dbReference>
<sequence>MPSLKEKHSAASSPNSSTTRVMPAGQHTTRVHSIHPDPEDPSISLGKKIARSLTIYPHPENVVRIRRLLDMYRFDIEMIEMKSAHADMKMLTAAAFVCDLPCHQDRYEPATRAFMNRRQYWIEQATKVVAPALRERVEALQVMLFMVNRPQLFQEKMEAYISRFVID</sequence>
<evidence type="ECO:0000313" key="2">
    <source>
        <dbReference type="EMBL" id="ERF76793.1"/>
    </source>
</evidence>
<gene>
    <name evidence="2" type="ORF">EPUS_08978</name>
</gene>
<feature type="region of interest" description="Disordered" evidence="1">
    <location>
        <begin position="1"/>
        <end position="43"/>
    </location>
</feature>
<reference evidence="3" key="1">
    <citation type="journal article" date="2014" name="BMC Genomics">
        <title>Genome characteristics reveal the impact of lichenization on lichen-forming fungus Endocarpon pusillum Hedwig (Verrucariales, Ascomycota).</title>
        <authorList>
            <person name="Wang Y.-Y."/>
            <person name="Liu B."/>
            <person name="Zhang X.-Y."/>
            <person name="Zhou Q.-M."/>
            <person name="Zhang T."/>
            <person name="Li H."/>
            <person name="Yu Y.-F."/>
            <person name="Zhang X.-L."/>
            <person name="Hao X.-Y."/>
            <person name="Wang M."/>
            <person name="Wang L."/>
            <person name="Wei J.-C."/>
        </authorList>
    </citation>
    <scope>NUCLEOTIDE SEQUENCE [LARGE SCALE GENOMIC DNA]</scope>
    <source>
        <strain evidence="3">Z07020 / HMAS-L-300199</strain>
    </source>
</reference>
<feature type="compositionally biased region" description="Polar residues" evidence="1">
    <location>
        <begin position="10"/>
        <end position="20"/>
    </location>
</feature>
<proteinExistence type="predicted"/>
<dbReference type="Proteomes" id="UP000019373">
    <property type="component" value="Unassembled WGS sequence"/>
</dbReference>
<protein>
    <submittedName>
        <fullName evidence="2">Uncharacterized protein</fullName>
    </submittedName>
</protein>
<evidence type="ECO:0000256" key="1">
    <source>
        <dbReference type="SAM" id="MobiDB-lite"/>
    </source>
</evidence>
<dbReference type="EMBL" id="KE720704">
    <property type="protein sequence ID" value="ERF76793.1"/>
    <property type="molecule type" value="Genomic_DNA"/>
</dbReference>
<dbReference type="OrthoDB" id="10289422at2759"/>
<dbReference type="AlphaFoldDB" id="U1GWD1"/>
<name>U1GWD1_ENDPU</name>
<organism evidence="2 3">
    <name type="scientific">Endocarpon pusillum (strain Z07020 / HMAS-L-300199)</name>
    <name type="common">Lichen-forming fungus</name>
    <dbReference type="NCBI Taxonomy" id="1263415"/>
    <lineage>
        <taxon>Eukaryota</taxon>
        <taxon>Fungi</taxon>
        <taxon>Dikarya</taxon>
        <taxon>Ascomycota</taxon>
        <taxon>Pezizomycotina</taxon>
        <taxon>Eurotiomycetes</taxon>
        <taxon>Chaetothyriomycetidae</taxon>
        <taxon>Verrucariales</taxon>
        <taxon>Verrucariaceae</taxon>
        <taxon>Endocarpon</taxon>
    </lineage>
</organism>
<dbReference type="GeneID" id="19243818"/>
<dbReference type="HOGENOM" id="CLU_1594522_0_0_1"/>
<keyword evidence="3" id="KW-1185">Reference proteome</keyword>
<evidence type="ECO:0000313" key="3">
    <source>
        <dbReference type="Proteomes" id="UP000019373"/>
    </source>
</evidence>
<accession>U1GWD1</accession>